<evidence type="ECO:0000313" key="2">
    <source>
        <dbReference type="EMBL" id="CAJ2502520.1"/>
    </source>
</evidence>
<dbReference type="Proteomes" id="UP001295740">
    <property type="component" value="Unassembled WGS sequence"/>
</dbReference>
<reference evidence="2" key="1">
    <citation type="submission" date="2023-10" db="EMBL/GenBank/DDBJ databases">
        <authorList>
            <person name="Hackl T."/>
        </authorList>
    </citation>
    <scope>NUCLEOTIDE SEQUENCE</scope>
</reference>
<comment type="caution">
    <text evidence="2">The sequence shown here is derived from an EMBL/GenBank/DDBJ whole genome shotgun (WGS) entry which is preliminary data.</text>
</comment>
<protein>
    <submittedName>
        <fullName evidence="2">Uu.00g099140.m01.CDS01</fullName>
    </submittedName>
</protein>
<evidence type="ECO:0000256" key="1">
    <source>
        <dbReference type="SAM" id="MobiDB-lite"/>
    </source>
</evidence>
<gene>
    <name evidence="2" type="ORF">KHLLAP_LOCUS2988</name>
</gene>
<accession>A0AAI8VCP6</accession>
<proteinExistence type="predicted"/>
<organism evidence="2 3">
    <name type="scientific">Anthostomella pinea</name>
    <dbReference type="NCBI Taxonomy" id="933095"/>
    <lineage>
        <taxon>Eukaryota</taxon>
        <taxon>Fungi</taxon>
        <taxon>Dikarya</taxon>
        <taxon>Ascomycota</taxon>
        <taxon>Pezizomycotina</taxon>
        <taxon>Sordariomycetes</taxon>
        <taxon>Xylariomycetidae</taxon>
        <taxon>Xylariales</taxon>
        <taxon>Xylariaceae</taxon>
        <taxon>Anthostomella</taxon>
    </lineage>
</organism>
<name>A0AAI8VCP6_9PEZI</name>
<dbReference type="AlphaFoldDB" id="A0AAI8VCP6"/>
<feature type="compositionally biased region" description="Basic and acidic residues" evidence="1">
    <location>
        <begin position="9"/>
        <end position="20"/>
    </location>
</feature>
<keyword evidence="3" id="KW-1185">Reference proteome</keyword>
<dbReference type="EMBL" id="CAUWAG010000004">
    <property type="protein sequence ID" value="CAJ2502520.1"/>
    <property type="molecule type" value="Genomic_DNA"/>
</dbReference>
<evidence type="ECO:0000313" key="3">
    <source>
        <dbReference type="Proteomes" id="UP001295740"/>
    </source>
</evidence>
<sequence length="193" mass="22422">MSSSTRNPPDAREDVERETPRQGGPLADLRNRVVFPVFDDLPIDNGFDPGFQDFVFGFGQLVKRHWCFLAEIKFHHTHNGTLYMYFKDFDGNVPRLGLGFCTDGQGSEIPSAYVQEGYTIALIYAFCHARETGDYNIQHEFPRMLRDCQRRGWKSNGHKADCKLLRDRNIRDIFYFHWEQFMGTAQFPLLGTE</sequence>
<feature type="region of interest" description="Disordered" evidence="1">
    <location>
        <begin position="1"/>
        <end position="26"/>
    </location>
</feature>